<dbReference type="AlphaFoldDB" id="A0AAD7TDA4"/>
<comment type="caution">
    <text evidence="2">The sequence shown here is derived from an EMBL/GenBank/DDBJ whole genome shotgun (WGS) entry which is preliminary data.</text>
</comment>
<reference evidence="2" key="1">
    <citation type="journal article" date="2023" name="Science">
        <title>Genome structures resolve the early diversification of teleost fishes.</title>
        <authorList>
            <person name="Parey E."/>
            <person name="Louis A."/>
            <person name="Montfort J."/>
            <person name="Bouchez O."/>
            <person name="Roques C."/>
            <person name="Iampietro C."/>
            <person name="Lluch J."/>
            <person name="Castinel A."/>
            <person name="Donnadieu C."/>
            <person name="Desvignes T."/>
            <person name="Floi Bucao C."/>
            <person name="Jouanno E."/>
            <person name="Wen M."/>
            <person name="Mejri S."/>
            <person name="Dirks R."/>
            <person name="Jansen H."/>
            <person name="Henkel C."/>
            <person name="Chen W.J."/>
            <person name="Zahm M."/>
            <person name="Cabau C."/>
            <person name="Klopp C."/>
            <person name="Thompson A.W."/>
            <person name="Robinson-Rechavi M."/>
            <person name="Braasch I."/>
            <person name="Lecointre G."/>
            <person name="Bobe J."/>
            <person name="Postlethwait J.H."/>
            <person name="Berthelot C."/>
            <person name="Roest Crollius H."/>
            <person name="Guiguen Y."/>
        </authorList>
    </citation>
    <scope>NUCLEOTIDE SEQUENCE</scope>
    <source>
        <strain evidence="2">NC1722</strain>
    </source>
</reference>
<sequence length="136" mass="15792">MGRTVGKRGPSLCCLLAVFPFSNLLLSTISHMWAIHTVRWHLERGDQAIHRKRGFEFVTEVSKEITVWYRWEALQPQEYFRGNLWVVCAAEVLHACQVKSQRICKLDSLPASLRDFFEKGCLLRISGQRFRPPSVF</sequence>
<name>A0AAD7TDA4_9TELE</name>
<keyword evidence="3" id="KW-1185">Reference proteome</keyword>
<evidence type="ECO:0000313" key="2">
    <source>
        <dbReference type="EMBL" id="KAJ8418720.1"/>
    </source>
</evidence>
<keyword evidence="1" id="KW-0472">Membrane</keyword>
<dbReference type="Proteomes" id="UP001221898">
    <property type="component" value="Unassembled WGS sequence"/>
</dbReference>
<accession>A0AAD7TDA4</accession>
<evidence type="ECO:0000313" key="3">
    <source>
        <dbReference type="Proteomes" id="UP001221898"/>
    </source>
</evidence>
<keyword evidence="1" id="KW-0812">Transmembrane</keyword>
<dbReference type="EMBL" id="JAINUG010000001">
    <property type="protein sequence ID" value="KAJ8418720.1"/>
    <property type="molecule type" value="Genomic_DNA"/>
</dbReference>
<organism evidence="2 3">
    <name type="scientific">Aldrovandia affinis</name>
    <dbReference type="NCBI Taxonomy" id="143900"/>
    <lineage>
        <taxon>Eukaryota</taxon>
        <taxon>Metazoa</taxon>
        <taxon>Chordata</taxon>
        <taxon>Craniata</taxon>
        <taxon>Vertebrata</taxon>
        <taxon>Euteleostomi</taxon>
        <taxon>Actinopterygii</taxon>
        <taxon>Neopterygii</taxon>
        <taxon>Teleostei</taxon>
        <taxon>Notacanthiformes</taxon>
        <taxon>Halosauridae</taxon>
        <taxon>Aldrovandia</taxon>
    </lineage>
</organism>
<proteinExistence type="predicted"/>
<protein>
    <submittedName>
        <fullName evidence="2">Uncharacterized protein</fullName>
    </submittedName>
</protein>
<evidence type="ECO:0000256" key="1">
    <source>
        <dbReference type="SAM" id="Phobius"/>
    </source>
</evidence>
<gene>
    <name evidence="2" type="ORF">AAFF_G00002190</name>
</gene>
<feature type="transmembrane region" description="Helical" evidence="1">
    <location>
        <begin position="12"/>
        <end position="34"/>
    </location>
</feature>
<keyword evidence="1" id="KW-1133">Transmembrane helix</keyword>